<comment type="similarity">
    <text evidence="2 11">Belongs to the type II topoisomerase GyrB family.</text>
</comment>
<comment type="function">
    <text evidence="11">A type II topoisomerase that negatively supercoils closed circular double-stranded (ds) DNA in an ATP-dependent manner to modulate DNA topology and maintain chromosomes in an underwound state. Negative supercoiling favors strand separation, and DNA replication, transcription, recombination and repair, all of which involve strand separation. Also able to catalyze the interconversion of other topological isomers of dsDNA rings, including catenanes and knotted rings. Type II topoisomerases break and join 2 DNA strands simultaneously in an ATP-dependent manner.</text>
</comment>
<dbReference type="CDD" id="cd00822">
    <property type="entry name" value="TopoII_Trans_DNA_gyrase"/>
    <property type="match status" value="1"/>
</dbReference>
<keyword evidence="15" id="KW-1185">Reference proteome</keyword>
<feature type="compositionally biased region" description="Gly residues" evidence="12">
    <location>
        <begin position="702"/>
        <end position="712"/>
    </location>
</feature>
<evidence type="ECO:0000259" key="13">
    <source>
        <dbReference type="PROSITE" id="PS50880"/>
    </source>
</evidence>
<evidence type="ECO:0000256" key="2">
    <source>
        <dbReference type="ARBA" id="ARBA00010708"/>
    </source>
</evidence>
<dbReference type="CDD" id="cd16928">
    <property type="entry name" value="HATPase_GyrB-like"/>
    <property type="match status" value="1"/>
</dbReference>
<dbReference type="NCBIfam" id="NF004189">
    <property type="entry name" value="PRK05644.1"/>
    <property type="match status" value="1"/>
</dbReference>
<comment type="catalytic activity">
    <reaction evidence="1 11">
        <text>ATP-dependent breakage, passage and rejoining of double-stranded DNA.</text>
        <dbReference type="EC" id="5.6.2.2"/>
    </reaction>
</comment>
<dbReference type="InterPro" id="IPR000565">
    <property type="entry name" value="Topo_IIA_B"/>
</dbReference>
<organism evidence="14 15">
    <name type="scientific">Rhodocista pekingensis</name>
    <dbReference type="NCBI Taxonomy" id="201185"/>
    <lineage>
        <taxon>Bacteria</taxon>
        <taxon>Pseudomonadati</taxon>
        <taxon>Pseudomonadota</taxon>
        <taxon>Alphaproteobacteria</taxon>
        <taxon>Rhodospirillales</taxon>
        <taxon>Azospirillaceae</taxon>
        <taxon>Rhodocista</taxon>
    </lineage>
</organism>
<dbReference type="EMBL" id="JBHTCM010000005">
    <property type="protein sequence ID" value="MFC7332414.1"/>
    <property type="molecule type" value="Genomic_DNA"/>
</dbReference>
<feature type="site" description="Interaction with DNA" evidence="11">
    <location>
        <position position="479"/>
    </location>
</feature>
<protein>
    <recommendedName>
        <fullName evidence="11">DNA gyrase subunit B</fullName>
        <ecNumber evidence="11">5.6.2.2</ecNumber>
    </recommendedName>
</protein>
<dbReference type="InterPro" id="IPR013760">
    <property type="entry name" value="Topo_IIA-like_dom_sf"/>
</dbReference>
<evidence type="ECO:0000256" key="11">
    <source>
        <dbReference type="HAMAP-Rule" id="MF_01898"/>
    </source>
</evidence>
<evidence type="ECO:0000256" key="5">
    <source>
        <dbReference type="ARBA" id="ARBA00022741"/>
    </source>
</evidence>
<dbReference type="InterPro" id="IPR002288">
    <property type="entry name" value="DNA_gyrase_B_C"/>
</dbReference>
<evidence type="ECO:0000313" key="14">
    <source>
        <dbReference type="EMBL" id="MFC7332414.1"/>
    </source>
</evidence>
<evidence type="ECO:0000256" key="7">
    <source>
        <dbReference type="ARBA" id="ARBA00022842"/>
    </source>
</evidence>
<feature type="compositionally biased region" description="Low complexity" evidence="12">
    <location>
        <begin position="686"/>
        <end position="701"/>
    </location>
</feature>
<keyword evidence="8 11" id="KW-0799">Topoisomerase</keyword>
<feature type="binding site" evidence="11">
    <location>
        <position position="454"/>
    </location>
    <ligand>
        <name>Mg(2+)</name>
        <dbReference type="ChEBI" id="CHEBI:18420"/>
        <label>1</label>
        <note>catalytic</note>
    </ligand>
</feature>
<dbReference type="PRINTS" id="PR01159">
    <property type="entry name" value="DNAGYRASEB"/>
</dbReference>
<reference evidence="15" key="1">
    <citation type="journal article" date="2019" name="Int. J. Syst. Evol. Microbiol.">
        <title>The Global Catalogue of Microorganisms (GCM) 10K type strain sequencing project: providing services to taxonomists for standard genome sequencing and annotation.</title>
        <authorList>
            <consortium name="The Broad Institute Genomics Platform"/>
            <consortium name="The Broad Institute Genome Sequencing Center for Infectious Disease"/>
            <person name="Wu L."/>
            <person name="Ma J."/>
        </authorList>
    </citation>
    <scope>NUCLEOTIDE SEQUENCE [LARGE SCALE GENOMIC DNA]</scope>
    <source>
        <strain evidence="15">CGMCC 1.16275</strain>
    </source>
</reference>
<feature type="binding site" evidence="11">
    <location>
        <position position="528"/>
    </location>
    <ligand>
        <name>Mg(2+)</name>
        <dbReference type="ChEBI" id="CHEBI:18420"/>
        <label>1</label>
        <note>catalytic</note>
    </ligand>
</feature>
<accession>A0ABW2KQY7</accession>
<keyword evidence="3 11" id="KW-0963">Cytoplasm</keyword>
<evidence type="ECO:0000256" key="4">
    <source>
        <dbReference type="ARBA" id="ARBA00022723"/>
    </source>
</evidence>
<dbReference type="HAMAP" id="MF_01898">
    <property type="entry name" value="GyrB"/>
    <property type="match status" value="1"/>
</dbReference>
<keyword evidence="4 11" id="KW-0479">Metal-binding</keyword>
<proteinExistence type="inferred from homology"/>
<evidence type="ECO:0000256" key="8">
    <source>
        <dbReference type="ARBA" id="ARBA00023029"/>
    </source>
</evidence>
<dbReference type="Proteomes" id="UP001596456">
    <property type="component" value="Unassembled WGS sequence"/>
</dbReference>
<dbReference type="SUPFAM" id="SSF56719">
    <property type="entry name" value="Type II DNA topoisomerase"/>
    <property type="match status" value="1"/>
</dbReference>
<feature type="domain" description="Toprim" evidence="13">
    <location>
        <begin position="448"/>
        <end position="563"/>
    </location>
</feature>
<dbReference type="NCBIfam" id="NF011501">
    <property type="entry name" value="PRK14939.1"/>
    <property type="match status" value="1"/>
</dbReference>
<dbReference type="InterPro" id="IPR036890">
    <property type="entry name" value="HATPase_C_sf"/>
</dbReference>
<evidence type="ECO:0000256" key="12">
    <source>
        <dbReference type="SAM" id="MobiDB-lite"/>
    </source>
</evidence>
<dbReference type="NCBIfam" id="TIGR01059">
    <property type="entry name" value="gyrB"/>
    <property type="match status" value="1"/>
</dbReference>
<dbReference type="InterPro" id="IPR034160">
    <property type="entry name" value="TOPRIM_GyrB"/>
</dbReference>
<dbReference type="Pfam" id="PF01751">
    <property type="entry name" value="Toprim"/>
    <property type="match status" value="1"/>
</dbReference>
<feature type="site" description="Interaction with DNA" evidence="11">
    <location>
        <position position="482"/>
    </location>
</feature>
<dbReference type="InterPro" id="IPR049353">
    <property type="entry name" value="GyrB_hook"/>
</dbReference>
<dbReference type="Pfam" id="PF00986">
    <property type="entry name" value="DNA_gyraseB_C"/>
    <property type="match status" value="1"/>
</dbReference>
<dbReference type="InterPro" id="IPR020568">
    <property type="entry name" value="Ribosomal_Su5_D2-typ_SF"/>
</dbReference>
<keyword evidence="5 11" id="KW-0547">Nucleotide-binding</keyword>
<feature type="region of interest" description="Disordered" evidence="12">
    <location>
        <begin position="686"/>
        <end position="726"/>
    </location>
</feature>
<name>A0ABW2KQY7_9PROT</name>
<dbReference type="SMART" id="SM00387">
    <property type="entry name" value="HATPase_c"/>
    <property type="match status" value="1"/>
</dbReference>
<keyword evidence="10 11" id="KW-0413">Isomerase</keyword>
<dbReference type="SUPFAM" id="SSF55874">
    <property type="entry name" value="ATPase domain of HSP90 chaperone/DNA topoisomerase II/histidine kinase"/>
    <property type="match status" value="1"/>
</dbReference>
<dbReference type="Pfam" id="PF00204">
    <property type="entry name" value="DNA_gyraseB"/>
    <property type="match status" value="1"/>
</dbReference>
<dbReference type="InterPro" id="IPR003594">
    <property type="entry name" value="HATPase_dom"/>
</dbReference>
<keyword evidence="7 11" id="KW-0460">Magnesium</keyword>
<comment type="cofactor">
    <cofactor evidence="11">
        <name>Mg(2+)</name>
        <dbReference type="ChEBI" id="CHEBI:18420"/>
    </cofactor>
    <cofactor evidence="11">
        <name>Mn(2+)</name>
        <dbReference type="ChEBI" id="CHEBI:29035"/>
    </cofactor>
    <cofactor evidence="11">
        <name>Ca(2+)</name>
        <dbReference type="ChEBI" id="CHEBI:29108"/>
    </cofactor>
    <text evidence="11">Binds two Mg(2+) per subunit. The magnesium ions form salt bridges with both the protein and the DNA. Can also accept other divalent metal cations, such as Mn(2+) or Ca(2+).</text>
</comment>
<dbReference type="Pfam" id="PF02518">
    <property type="entry name" value="HATPase_c"/>
    <property type="match status" value="1"/>
</dbReference>
<dbReference type="Gene3D" id="3.30.565.10">
    <property type="entry name" value="Histidine kinase-like ATPase, C-terminal domain"/>
    <property type="match status" value="1"/>
</dbReference>
<dbReference type="InterPro" id="IPR001241">
    <property type="entry name" value="Topo_IIA"/>
</dbReference>
<evidence type="ECO:0000256" key="6">
    <source>
        <dbReference type="ARBA" id="ARBA00022840"/>
    </source>
</evidence>
<keyword evidence="6 11" id="KW-0067">ATP-binding</keyword>
<dbReference type="InterPro" id="IPR018522">
    <property type="entry name" value="TopoIIA_CS"/>
</dbReference>
<dbReference type="EC" id="5.6.2.2" evidence="11"/>
<dbReference type="RefSeq" id="WP_377356804.1">
    <property type="nucleotide sequence ID" value="NZ_JBHTCM010000005.1"/>
</dbReference>
<evidence type="ECO:0000256" key="9">
    <source>
        <dbReference type="ARBA" id="ARBA00023125"/>
    </source>
</evidence>
<dbReference type="InterPro" id="IPR013506">
    <property type="entry name" value="Topo_IIA_bsu_dom2"/>
</dbReference>
<dbReference type="Gene3D" id="3.40.50.670">
    <property type="match status" value="2"/>
</dbReference>
<comment type="miscellaneous">
    <text evidence="11">Few gyrases are as efficient as E.coli at forming negative supercoils. Not all organisms have 2 type II topoisomerases; in organisms with a single type II topoisomerase this enzyme also has to decatenate newly replicated chromosomes.</text>
</comment>
<dbReference type="Gene3D" id="3.30.230.10">
    <property type="match status" value="1"/>
</dbReference>
<dbReference type="Pfam" id="PF21249">
    <property type="entry name" value="GyrB_hook"/>
    <property type="match status" value="1"/>
</dbReference>
<dbReference type="CDD" id="cd03366">
    <property type="entry name" value="TOPRIM_TopoIIA_GyrB"/>
    <property type="match status" value="1"/>
</dbReference>
<evidence type="ECO:0000256" key="10">
    <source>
        <dbReference type="ARBA" id="ARBA00023235"/>
    </source>
</evidence>
<gene>
    <name evidence="11 14" type="primary">gyrB</name>
    <name evidence="14" type="ORF">ACFQPS_04510</name>
</gene>
<dbReference type="PRINTS" id="PR00418">
    <property type="entry name" value="TPI2FAMILY"/>
</dbReference>
<feature type="binding site" evidence="11">
    <location>
        <position position="530"/>
    </location>
    <ligand>
        <name>Mg(2+)</name>
        <dbReference type="ChEBI" id="CHEBI:18420"/>
        <label>2</label>
    </ligand>
</feature>
<dbReference type="InterPro" id="IPR011557">
    <property type="entry name" value="GyrB"/>
</dbReference>
<dbReference type="PROSITE" id="PS00177">
    <property type="entry name" value="TOPOISOMERASE_II"/>
    <property type="match status" value="1"/>
</dbReference>
<dbReference type="GO" id="GO:0003918">
    <property type="term" value="F:DNA topoisomerase type II (double strand cut, ATP-hydrolyzing) activity"/>
    <property type="evidence" value="ECO:0007669"/>
    <property type="project" value="UniProtKB-EC"/>
</dbReference>
<sequence length="879" mass="94733">MAQDALPDTPPASAAEEYGASSIKVLKGLDAVRKRPGMYIGDTDDGSGLHHMVYEVVDNAIDEALAGYADRVEVTLNADGSVTVRDNGRGIPVDIHPGEGVSAAEVIMTQLHAGGKFDQNSYKVSGGLHGVGVSVVNALSENLFLRVWRKGRVWEMTFRHGDAVAPLADVGAAPVVASGPRAGQPLTGTEVTFLPSKQTFTKTEFDFQTLEHRFRELAFLNSGVLLVFTDARGVEPKVTELFYEGGLEAFVQYLDRSKAALHKPSIAMRGERVSDLGTTVTVEVALQWNDSYHESCLCFTNNIPQRDGGTHLAGFRAALTRTINKYAEESGILKKEKVALSGDDMREGLTCVLSVKVPDPKFSSQTKDKLVSSEVRPVVETVVADALATWFEEHPADARRIVGKVVEAAAAREAARKARELTRRKGALDMASLPGKLADCQERDPALSELFIVEGDSAGGSAKQGRSRQFQAILPLRGKILNVERARFDKMLSSAEIGTLIAALGTGIGREEFDPDKARYHKIIIMTDADVDGAHIRTLLLTFFYRQMPALIERGYLYIAQPPLYRVKRGTAKERYLKDDRQLEDYLIAQGTDDVTFTLGDGTTRSGDDLRALVEQARVARHALTTLARKAGSREVVEQAALSGALTPRLLDNPDLARTLAEEVARRLNDLAVRQAAAALQAAGGPVAAEGDGSPGSASAAGGSGTGSGTGSTDGVPAGGWTAELIEDGPHGVGGYVLARRRRGVTHRHVLDIDLLKSVEARRLDGMAEALRTVYDTPGVLTHRVKRLAAVAGPAGLMDAVIEQGRAGLSIQRYKGLGEMNPDQLWETTLDPANRTLLQVKVSHADEAEEVFSTLMGDLVEPRRDFIQENALKVANLDV</sequence>
<dbReference type="InterPro" id="IPR006171">
    <property type="entry name" value="TOPRIM_dom"/>
</dbReference>
<dbReference type="PANTHER" id="PTHR45866">
    <property type="entry name" value="DNA GYRASE/TOPOISOMERASE SUBUNIT B"/>
    <property type="match status" value="1"/>
</dbReference>
<dbReference type="SMART" id="SM00433">
    <property type="entry name" value="TOP2c"/>
    <property type="match status" value="1"/>
</dbReference>
<comment type="subcellular location">
    <subcellularLocation>
        <location evidence="11">Cytoplasm</location>
    </subcellularLocation>
</comment>
<dbReference type="InterPro" id="IPR013759">
    <property type="entry name" value="Topo_IIA_B_C"/>
</dbReference>
<dbReference type="PROSITE" id="PS50880">
    <property type="entry name" value="TOPRIM"/>
    <property type="match status" value="1"/>
</dbReference>
<keyword evidence="9" id="KW-0238">DNA-binding</keyword>
<dbReference type="PANTHER" id="PTHR45866:SF1">
    <property type="entry name" value="DNA GYRASE SUBUNIT B, MITOCHONDRIAL"/>
    <property type="match status" value="1"/>
</dbReference>
<evidence type="ECO:0000256" key="1">
    <source>
        <dbReference type="ARBA" id="ARBA00000185"/>
    </source>
</evidence>
<dbReference type="InterPro" id="IPR014721">
    <property type="entry name" value="Ribsml_uS5_D2-typ_fold_subgr"/>
</dbReference>
<comment type="caution">
    <text evidence="14">The sequence shown here is derived from an EMBL/GenBank/DDBJ whole genome shotgun (WGS) entry which is preliminary data.</text>
</comment>
<evidence type="ECO:0000313" key="15">
    <source>
        <dbReference type="Proteomes" id="UP001596456"/>
    </source>
</evidence>
<evidence type="ECO:0000256" key="3">
    <source>
        <dbReference type="ARBA" id="ARBA00022490"/>
    </source>
</evidence>
<feature type="binding site" evidence="11">
    <location>
        <position position="528"/>
    </location>
    <ligand>
        <name>Mg(2+)</name>
        <dbReference type="ChEBI" id="CHEBI:18420"/>
        <label>2</label>
    </ligand>
</feature>
<dbReference type="SUPFAM" id="SSF54211">
    <property type="entry name" value="Ribosomal protein S5 domain 2-like"/>
    <property type="match status" value="1"/>
</dbReference>
<comment type="subunit">
    <text evidence="11">Heterotetramer, composed of two GyrA and two GyrB chains. In the heterotetramer, GyrA contains the active site tyrosine that forms a transient covalent intermediate with DNA, while GyrB binds cofactors and catalyzes ATP hydrolysis.</text>
</comment>